<organism evidence="2">
    <name type="scientific">Sesamum radiatum</name>
    <name type="common">Black benniseed</name>
    <dbReference type="NCBI Taxonomy" id="300843"/>
    <lineage>
        <taxon>Eukaryota</taxon>
        <taxon>Viridiplantae</taxon>
        <taxon>Streptophyta</taxon>
        <taxon>Embryophyta</taxon>
        <taxon>Tracheophyta</taxon>
        <taxon>Spermatophyta</taxon>
        <taxon>Magnoliopsida</taxon>
        <taxon>eudicotyledons</taxon>
        <taxon>Gunneridae</taxon>
        <taxon>Pentapetalae</taxon>
        <taxon>asterids</taxon>
        <taxon>lamiids</taxon>
        <taxon>Lamiales</taxon>
        <taxon>Pedaliaceae</taxon>
        <taxon>Sesamum</taxon>
    </lineage>
</organism>
<dbReference type="PANTHER" id="PTHR33116">
    <property type="entry name" value="REVERSE TRANSCRIPTASE ZINC-BINDING DOMAIN-CONTAINING PROTEIN-RELATED-RELATED"/>
    <property type="match status" value="1"/>
</dbReference>
<name>A0AAW2P1C1_SESRA</name>
<dbReference type="InterPro" id="IPR044730">
    <property type="entry name" value="RNase_H-like_dom_plant"/>
</dbReference>
<dbReference type="PROSITE" id="PS50879">
    <property type="entry name" value="RNASE_H_1"/>
    <property type="match status" value="1"/>
</dbReference>
<dbReference type="CDD" id="cd06222">
    <property type="entry name" value="RNase_H_like"/>
    <property type="match status" value="1"/>
</dbReference>
<dbReference type="InterPro" id="IPR012337">
    <property type="entry name" value="RNaseH-like_sf"/>
</dbReference>
<dbReference type="GO" id="GO:0003676">
    <property type="term" value="F:nucleic acid binding"/>
    <property type="evidence" value="ECO:0007669"/>
    <property type="project" value="InterPro"/>
</dbReference>
<dbReference type="PANTHER" id="PTHR33116:SF80">
    <property type="entry name" value="REVERSE TRANSCRIPTASE ZINC-BINDING DOMAIN-CONTAINING PROTEIN"/>
    <property type="match status" value="1"/>
</dbReference>
<reference evidence="2" key="2">
    <citation type="journal article" date="2024" name="Plant">
        <title>Genomic evolution and insights into agronomic trait innovations of Sesamum species.</title>
        <authorList>
            <person name="Miao H."/>
            <person name="Wang L."/>
            <person name="Qu L."/>
            <person name="Liu H."/>
            <person name="Sun Y."/>
            <person name="Le M."/>
            <person name="Wang Q."/>
            <person name="Wei S."/>
            <person name="Zheng Y."/>
            <person name="Lin W."/>
            <person name="Duan Y."/>
            <person name="Cao H."/>
            <person name="Xiong S."/>
            <person name="Wang X."/>
            <person name="Wei L."/>
            <person name="Li C."/>
            <person name="Ma Q."/>
            <person name="Ju M."/>
            <person name="Zhao R."/>
            <person name="Li G."/>
            <person name="Mu C."/>
            <person name="Tian Q."/>
            <person name="Mei H."/>
            <person name="Zhang T."/>
            <person name="Gao T."/>
            <person name="Zhang H."/>
        </authorList>
    </citation>
    <scope>NUCLEOTIDE SEQUENCE</scope>
    <source>
        <strain evidence="2">G02</strain>
    </source>
</reference>
<sequence length="522" mass="59119">MLPSWAMANLSHGGRLALIQSVLQATPLYLLQVIHPPKSVLTTIERIFNGFFWGSYNGRRHIHWSSWAKACFLVAEGGLGVRSLADYVRAFSMKLWWRFRSKSSLWSEYLHGHYCRNLHLTIAPYNRNHSPIWYRFCRIRDVAGPFLFWTLGEGSVSFWHDSEASKQAHAQGYLYTVGPVRDKIAWTGSSAGVFSTKSAWEAIRQASPRRQLLADVWHRSLRPIISVFRPFQDRIPVDAQMQQKGFSFPSKCQCCEVEETVPHLFIESMAVQDVWQHFPALFGLCLCDMGSLTHVVYFWRYSTPVHSDLHIWTLIPFLILWFTWTQWNAVKYRGVPFSIDGITLETVPRAPSIMRWRAPSSSWFKLNTDGSSFGNPGLAGAAGIIRDSVGHVHLAYQVALGTGTSVLVELTAVWRGLELALIQGLAPLVVEVDATTVITLLQSRVSGKWEVQHLIMRIVRLQQLLVVDVQHVFRDANATANHLAKEAASLQLTRVLHHNDITGVLHGILCLDRRGVPHLCRG</sequence>
<dbReference type="AlphaFoldDB" id="A0AAW2P1C1"/>
<dbReference type="Pfam" id="PF13456">
    <property type="entry name" value="RVT_3"/>
    <property type="match status" value="1"/>
</dbReference>
<evidence type="ECO:0000259" key="1">
    <source>
        <dbReference type="PROSITE" id="PS50879"/>
    </source>
</evidence>
<gene>
    <name evidence="2" type="ORF">Sradi_4129600</name>
</gene>
<dbReference type="EMBL" id="JACGWJ010000018">
    <property type="protein sequence ID" value="KAL0349804.1"/>
    <property type="molecule type" value="Genomic_DNA"/>
</dbReference>
<comment type="caution">
    <text evidence="2">The sequence shown here is derived from an EMBL/GenBank/DDBJ whole genome shotgun (WGS) entry which is preliminary data.</text>
</comment>
<protein>
    <submittedName>
        <fullName evidence="2">Ribonuclease H protein</fullName>
    </submittedName>
</protein>
<dbReference type="GO" id="GO:0004523">
    <property type="term" value="F:RNA-DNA hybrid ribonuclease activity"/>
    <property type="evidence" value="ECO:0007669"/>
    <property type="project" value="InterPro"/>
</dbReference>
<dbReference type="Gene3D" id="3.30.420.10">
    <property type="entry name" value="Ribonuclease H-like superfamily/Ribonuclease H"/>
    <property type="match status" value="1"/>
</dbReference>
<dbReference type="InterPro" id="IPR002156">
    <property type="entry name" value="RNaseH_domain"/>
</dbReference>
<dbReference type="SUPFAM" id="SSF53098">
    <property type="entry name" value="Ribonuclease H-like"/>
    <property type="match status" value="1"/>
</dbReference>
<reference evidence="2" key="1">
    <citation type="submission" date="2020-06" db="EMBL/GenBank/DDBJ databases">
        <authorList>
            <person name="Li T."/>
            <person name="Hu X."/>
            <person name="Zhang T."/>
            <person name="Song X."/>
            <person name="Zhang H."/>
            <person name="Dai N."/>
            <person name="Sheng W."/>
            <person name="Hou X."/>
            <person name="Wei L."/>
        </authorList>
    </citation>
    <scope>NUCLEOTIDE SEQUENCE</scope>
    <source>
        <strain evidence="2">G02</strain>
        <tissue evidence="2">Leaf</tissue>
    </source>
</reference>
<accession>A0AAW2P1C1</accession>
<dbReference type="InterPro" id="IPR036397">
    <property type="entry name" value="RNaseH_sf"/>
</dbReference>
<feature type="domain" description="RNase H type-1" evidence="1">
    <location>
        <begin position="360"/>
        <end position="493"/>
    </location>
</feature>
<proteinExistence type="predicted"/>
<evidence type="ECO:0000313" key="2">
    <source>
        <dbReference type="EMBL" id="KAL0349804.1"/>
    </source>
</evidence>
<dbReference type="InterPro" id="IPR026960">
    <property type="entry name" value="RVT-Znf"/>
</dbReference>
<dbReference type="Pfam" id="PF13966">
    <property type="entry name" value="zf-RVT"/>
    <property type="match status" value="1"/>
</dbReference>